<gene>
    <name evidence="4" type="ORF">LY60_01138</name>
</gene>
<organism evidence="4 5">
    <name type="scientific">Sedimentibacter saalensis</name>
    <dbReference type="NCBI Taxonomy" id="130788"/>
    <lineage>
        <taxon>Bacteria</taxon>
        <taxon>Bacillati</taxon>
        <taxon>Bacillota</taxon>
        <taxon>Tissierellia</taxon>
        <taxon>Sedimentibacter</taxon>
    </lineage>
</organism>
<dbReference type="PANTHER" id="PTHR13847">
    <property type="entry name" value="SARCOSINE DEHYDROGENASE-RELATED"/>
    <property type="match status" value="1"/>
</dbReference>
<keyword evidence="5" id="KW-1185">Reference proteome</keyword>
<keyword evidence="1" id="KW-0560">Oxidoreductase</keyword>
<evidence type="ECO:0000256" key="2">
    <source>
        <dbReference type="SAM" id="Phobius"/>
    </source>
</evidence>
<dbReference type="OrthoDB" id="9794226at2"/>
<dbReference type="GO" id="GO:0016491">
    <property type="term" value="F:oxidoreductase activity"/>
    <property type="evidence" value="ECO:0007669"/>
    <property type="project" value="UniProtKB-KW"/>
</dbReference>
<dbReference type="Gene3D" id="3.30.9.10">
    <property type="entry name" value="D-Amino Acid Oxidase, subunit A, domain 2"/>
    <property type="match status" value="1"/>
</dbReference>
<dbReference type="SUPFAM" id="SSF54373">
    <property type="entry name" value="FAD-linked reductases, C-terminal domain"/>
    <property type="match status" value="1"/>
</dbReference>
<feature type="domain" description="FAD dependent oxidoreductase" evidence="3">
    <location>
        <begin position="5"/>
        <end position="367"/>
    </location>
</feature>
<evidence type="ECO:0000313" key="4">
    <source>
        <dbReference type="EMBL" id="TWH81394.1"/>
    </source>
</evidence>
<proteinExistence type="predicted"/>
<dbReference type="AlphaFoldDB" id="A0A562JF33"/>
<evidence type="ECO:0000259" key="3">
    <source>
        <dbReference type="Pfam" id="PF01266"/>
    </source>
</evidence>
<dbReference type="PANTHER" id="PTHR13847:SF287">
    <property type="entry name" value="FAD-DEPENDENT OXIDOREDUCTASE DOMAIN-CONTAINING PROTEIN 1"/>
    <property type="match status" value="1"/>
</dbReference>
<accession>A0A562JF33</accession>
<dbReference type="Gene3D" id="3.50.50.60">
    <property type="entry name" value="FAD/NAD(P)-binding domain"/>
    <property type="match status" value="1"/>
</dbReference>
<name>A0A562JF33_9FIRM</name>
<sequence length="386" mass="42476">MKKYDVVILGGGIIGLSCAYYLTLENKKVALVEKNQIGSGASGSCDDMILLQSKKPGKNLELAIESLKLYKDLNNNLNCDIGFHNRGGMILIDKFEHLSFMEDYVSKQKDYGLDIELIDKKTVKKYHPFVKDDIVASTHGTEDSQVNPLFAMRAFMSKSINAGMDVYKGTEAVEITKKSSFWQLKLSSGAEIETENVINASGAWAADVGKLIGIDIPITSKKGQIAVTENIPQLGRENIWSAEYIISKLNPELVNTSDIHKELGIGLSMSQTSDGNYLIGSTRQLGNYDKNTDYEAIKILVNQAVDFFPILKNIHIIRTFAGFRPACVDGKPIISEVKGNEGFYIAAGHEGDGIAMAPVTGKLISQMICGKKTLLDIKELSFERFN</sequence>
<dbReference type="PROSITE" id="PS51257">
    <property type="entry name" value="PROKAR_LIPOPROTEIN"/>
    <property type="match status" value="1"/>
</dbReference>
<dbReference type="SUPFAM" id="SSF51905">
    <property type="entry name" value="FAD/NAD(P)-binding domain"/>
    <property type="match status" value="1"/>
</dbReference>
<keyword evidence="2" id="KW-0812">Transmembrane</keyword>
<dbReference type="RefSeq" id="WP_145081109.1">
    <property type="nucleotide sequence ID" value="NZ_JBCFAR010000011.1"/>
</dbReference>
<dbReference type="InterPro" id="IPR006076">
    <property type="entry name" value="FAD-dep_OxRdtase"/>
</dbReference>
<dbReference type="GO" id="GO:0005737">
    <property type="term" value="C:cytoplasm"/>
    <property type="evidence" value="ECO:0007669"/>
    <property type="project" value="TreeGrafter"/>
</dbReference>
<protein>
    <submittedName>
        <fullName evidence="4">Sarcosine oxidase subunit beta</fullName>
    </submittedName>
</protein>
<evidence type="ECO:0000256" key="1">
    <source>
        <dbReference type="ARBA" id="ARBA00023002"/>
    </source>
</evidence>
<keyword evidence="2" id="KW-0472">Membrane</keyword>
<dbReference type="InterPro" id="IPR036188">
    <property type="entry name" value="FAD/NAD-bd_sf"/>
</dbReference>
<evidence type="ECO:0000313" key="5">
    <source>
        <dbReference type="Proteomes" id="UP000315343"/>
    </source>
</evidence>
<keyword evidence="2" id="KW-1133">Transmembrane helix</keyword>
<feature type="transmembrane region" description="Helical" evidence="2">
    <location>
        <begin position="6"/>
        <end position="24"/>
    </location>
</feature>
<dbReference type="Pfam" id="PF01266">
    <property type="entry name" value="DAO"/>
    <property type="match status" value="1"/>
</dbReference>
<comment type="caution">
    <text evidence="4">The sequence shown here is derived from an EMBL/GenBank/DDBJ whole genome shotgun (WGS) entry which is preliminary data.</text>
</comment>
<reference evidence="4 5" key="1">
    <citation type="submission" date="2019-07" db="EMBL/GenBank/DDBJ databases">
        <title>Genomic Encyclopedia of Type Strains, Phase I: the one thousand microbial genomes (KMG-I) project.</title>
        <authorList>
            <person name="Kyrpides N."/>
        </authorList>
    </citation>
    <scope>NUCLEOTIDE SEQUENCE [LARGE SCALE GENOMIC DNA]</scope>
    <source>
        <strain evidence="4 5">DSM 13558</strain>
    </source>
</reference>
<dbReference type="Proteomes" id="UP000315343">
    <property type="component" value="Unassembled WGS sequence"/>
</dbReference>
<dbReference type="EMBL" id="VLKH01000003">
    <property type="protein sequence ID" value="TWH81394.1"/>
    <property type="molecule type" value="Genomic_DNA"/>
</dbReference>